<evidence type="ECO:0000313" key="2">
    <source>
        <dbReference type="EMBL" id="KXS13128.1"/>
    </source>
</evidence>
<feature type="region of interest" description="Disordered" evidence="1">
    <location>
        <begin position="84"/>
        <end position="115"/>
    </location>
</feature>
<keyword evidence="3" id="KW-1185">Reference proteome</keyword>
<organism evidence="2 3">
    <name type="scientific">Gonapodya prolifera (strain JEL478)</name>
    <name type="common">Monoblepharis prolifera</name>
    <dbReference type="NCBI Taxonomy" id="1344416"/>
    <lineage>
        <taxon>Eukaryota</taxon>
        <taxon>Fungi</taxon>
        <taxon>Fungi incertae sedis</taxon>
        <taxon>Chytridiomycota</taxon>
        <taxon>Chytridiomycota incertae sedis</taxon>
        <taxon>Monoblepharidomycetes</taxon>
        <taxon>Monoblepharidales</taxon>
        <taxon>Gonapodyaceae</taxon>
        <taxon>Gonapodya</taxon>
    </lineage>
</organism>
<dbReference type="InterPro" id="IPR007031">
    <property type="entry name" value="Poxvirus_VLTF3"/>
</dbReference>
<dbReference type="GO" id="GO:0046782">
    <property type="term" value="P:regulation of viral transcription"/>
    <property type="evidence" value="ECO:0007669"/>
    <property type="project" value="InterPro"/>
</dbReference>
<reference evidence="2 3" key="1">
    <citation type="journal article" date="2015" name="Genome Biol. Evol.">
        <title>Phylogenomic analyses indicate that early fungi evolved digesting cell walls of algal ancestors of land plants.</title>
        <authorList>
            <person name="Chang Y."/>
            <person name="Wang S."/>
            <person name="Sekimoto S."/>
            <person name="Aerts A.L."/>
            <person name="Choi C."/>
            <person name="Clum A."/>
            <person name="LaButti K.M."/>
            <person name="Lindquist E.A."/>
            <person name="Yee Ngan C."/>
            <person name="Ohm R.A."/>
            <person name="Salamov A.A."/>
            <person name="Grigoriev I.V."/>
            <person name="Spatafora J.W."/>
            <person name="Berbee M.L."/>
        </authorList>
    </citation>
    <scope>NUCLEOTIDE SEQUENCE [LARGE SCALE GENOMIC DNA]</scope>
    <source>
        <strain evidence="2 3">JEL478</strain>
    </source>
</reference>
<dbReference type="Pfam" id="PF04947">
    <property type="entry name" value="Pox_VLTF3"/>
    <property type="match status" value="1"/>
</dbReference>
<feature type="compositionally biased region" description="Basic and acidic residues" evidence="1">
    <location>
        <begin position="85"/>
        <end position="99"/>
    </location>
</feature>
<dbReference type="EMBL" id="KQ965781">
    <property type="protein sequence ID" value="KXS13128.1"/>
    <property type="molecule type" value="Genomic_DNA"/>
</dbReference>
<gene>
    <name evidence="2" type="ORF">M427DRAFT_45888</name>
</gene>
<protein>
    <submittedName>
        <fullName evidence="2">Uncharacterized protein</fullName>
    </submittedName>
</protein>
<dbReference type="Proteomes" id="UP000070544">
    <property type="component" value="Unassembled WGS sequence"/>
</dbReference>
<evidence type="ECO:0000313" key="3">
    <source>
        <dbReference type="Proteomes" id="UP000070544"/>
    </source>
</evidence>
<accession>A0A139A8W6</accession>
<name>A0A139A8W6_GONPJ</name>
<evidence type="ECO:0000256" key="1">
    <source>
        <dbReference type="SAM" id="MobiDB-lite"/>
    </source>
</evidence>
<dbReference type="AlphaFoldDB" id="A0A139A8W6"/>
<sequence>MHSLASSIKVLRSSLVPLPGNLSFIISSGSAGTLASIATNTYHAHLAYLDKVSDEAEKSTLLGTFLSATAQIIERIYSGAEQLEEAGKDKSGDPSAFEHDTDEVSDTEQDLRGFSEGESELSKQLRYNVHIFFDAIDGAECRNRRAKCAILGDTSQEVLSNIAQYRRLVCVKQRLLDDIPNECLRCGSKELVNDELQETLSCAACGVVAGRSTTALPSSKILTYEERKEVNSLQMRFGYEHLCYFRELLLKSQALEFVSMQQDVLDRILLQLKAEQVANFDTLTKTHWKGIMRRAGLTKFYKHWRSIKYAIDGVAPQRIDAGLQLHLETILWRMKTSMKSTNGSWKRATLSRERESTMLCAFGKCSRFCGDGILKKPFLS</sequence>
<proteinExistence type="predicted"/>